<dbReference type="PANTHER" id="PTHR47926">
    <property type="entry name" value="PENTATRICOPEPTIDE REPEAT-CONTAINING PROTEIN"/>
    <property type="match status" value="1"/>
</dbReference>
<evidence type="ECO:0000313" key="4">
    <source>
        <dbReference type="EMBL" id="CAK9256569.1"/>
    </source>
</evidence>
<dbReference type="Pfam" id="PF14432">
    <property type="entry name" value="DYW_deaminase"/>
    <property type="match status" value="1"/>
</dbReference>
<dbReference type="SUPFAM" id="SSF48452">
    <property type="entry name" value="TPR-like"/>
    <property type="match status" value="1"/>
</dbReference>
<keyword evidence="5" id="KW-1185">Reference proteome</keyword>
<gene>
    <name evidence="4" type="ORF">CSSPJE1EN1_LOCUS2047</name>
</gene>
<feature type="repeat" description="PPR" evidence="2">
    <location>
        <begin position="105"/>
        <end position="139"/>
    </location>
</feature>
<dbReference type="Pfam" id="PF20431">
    <property type="entry name" value="E_motif"/>
    <property type="match status" value="1"/>
</dbReference>
<feature type="repeat" description="PPR" evidence="2">
    <location>
        <begin position="435"/>
        <end position="469"/>
    </location>
</feature>
<feature type="repeat" description="PPR" evidence="2">
    <location>
        <begin position="633"/>
        <end position="667"/>
    </location>
</feature>
<evidence type="ECO:0000313" key="5">
    <source>
        <dbReference type="Proteomes" id="UP001497444"/>
    </source>
</evidence>
<reference evidence="4" key="1">
    <citation type="submission" date="2024-02" db="EMBL/GenBank/DDBJ databases">
        <authorList>
            <consortium name="ELIXIR-Norway"/>
            <consortium name="Elixir Norway"/>
        </authorList>
    </citation>
    <scope>NUCLEOTIDE SEQUENCE</scope>
</reference>
<dbReference type="Pfam" id="PF13041">
    <property type="entry name" value="PPR_2"/>
    <property type="match status" value="5"/>
</dbReference>
<feature type="repeat" description="PPR" evidence="2">
    <location>
        <begin position="598"/>
        <end position="632"/>
    </location>
</feature>
<protein>
    <recommendedName>
        <fullName evidence="3">DYW domain-containing protein</fullName>
    </recommendedName>
</protein>
<name>A0ABP0VQ14_9BRYO</name>
<feature type="repeat" description="PPR" evidence="2">
    <location>
        <begin position="404"/>
        <end position="434"/>
    </location>
</feature>
<dbReference type="Gene3D" id="1.25.40.10">
    <property type="entry name" value="Tetratricopeptide repeat domain"/>
    <property type="match status" value="5"/>
</dbReference>
<proteinExistence type="predicted"/>
<accession>A0ABP0VQ14</accession>
<dbReference type="InterPro" id="IPR011990">
    <property type="entry name" value="TPR-like_helical_dom_sf"/>
</dbReference>
<dbReference type="InterPro" id="IPR032867">
    <property type="entry name" value="DYW_dom"/>
</dbReference>
<feature type="repeat" description="PPR" evidence="2">
    <location>
        <begin position="273"/>
        <end position="307"/>
    </location>
</feature>
<dbReference type="Proteomes" id="UP001497444">
    <property type="component" value="Chromosome 10"/>
</dbReference>
<dbReference type="EMBL" id="OZ020105">
    <property type="protein sequence ID" value="CAK9256569.1"/>
    <property type="molecule type" value="Genomic_DNA"/>
</dbReference>
<feature type="repeat" description="PPR" evidence="2">
    <location>
        <begin position="343"/>
        <end position="377"/>
    </location>
</feature>
<dbReference type="InterPro" id="IPR046960">
    <property type="entry name" value="PPR_At4g14850-like_plant"/>
</dbReference>
<feature type="repeat" description="PPR" evidence="2">
    <location>
        <begin position="497"/>
        <end position="531"/>
    </location>
</feature>
<dbReference type="NCBIfam" id="TIGR00756">
    <property type="entry name" value="PPR"/>
    <property type="match status" value="10"/>
</dbReference>
<dbReference type="Pfam" id="PF01535">
    <property type="entry name" value="PPR"/>
    <property type="match status" value="7"/>
</dbReference>
<organism evidence="4 5">
    <name type="scientific">Sphagnum jensenii</name>
    <dbReference type="NCBI Taxonomy" id="128206"/>
    <lineage>
        <taxon>Eukaryota</taxon>
        <taxon>Viridiplantae</taxon>
        <taxon>Streptophyta</taxon>
        <taxon>Embryophyta</taxon>
        <taxon>Bryophyta</taxon>
        <taxon>Sphagnophytina</taxon>
        <taxon>Sphagnopsida</taxon>
        <taxon>Sphagnales</taxon>
        <taxon>Sphagnaceae</taxon>
        <taxon>Sphagnum</taxon>
    </lineage>
</organism>
<evidence type="ECO:0000256" key="1">
    <source>
        <dbReference type="ARBA" id="ARBA00022737"/>
    </source>
</evidence>
<sequence>MAMRQRLALESRCSGLIASCGHIALVSSWSGHDGKVASGHTEKVWREFFSDPSQWWDCRPEKVNARYPDFKHKKTQDALWLGDRRNPPWVAAGVAAMAPGTVQMDSFSWNRRLAKYVKAGEYEKTMELFKQMQKRGMRPDRFTFVPVLNACAGLRALEEGRRAHQLIMQTGCEADVFVGNVFVRSSLIDMYAKCGSMEEASRVFNKLPSWAAVCWNAMIFGHVKCGEGHKALQLFQKMQHEDVFVRNSLVDMYAKCGSMEEASRVFNKLPSWAAVCWNAMIFGHVKCGEGHKALQLFQKMQHEGVQPDPATYVGVLNACANVVALEEGRRTHERIIQSRCESDVFVRNSLVDMYAKCGSMEDACRVFNTMPSHDVVSWNALLGGFAMHGQGKEALIIQSGLESNVFVGNSLIDMYAKCGSLEDAWIVFNKMSSQDVVSWNAMILGHVKCGQGQKALELFRQMQQEDVFVGSSLVDMYAKCGRIEDAWKVFHKMPSRDVVTWNAVVLGHVKCGHEQKALELFQQMQQEGVRPNSVTFVGVLNACASVIALEEGRHVHQQIIQSGLESDVFVGSSLVDMYAKCGSIEDACRVFNKMPSRDVVTWTAILGGCAMHGHGREALKHFEQMCDEGVQPDDITFVCVLSACSHAGLVDEGMCLYASMIRDYMIPAKLEHYTCMVDLLSRAGHLQEAENMIMAMPCKPQAAAWMALLGACRIHGNVGMAERVAKRILEMEPENAAVYVLLSNIYAAAGNRHLCENVEWQRKERGAKKQPGCTWIEVNNEVHMFVVQDQDHPQMIEIHAELQRLSGLMHNAGYVPCTELVLDDVEEEEKVSHLCHHSEKLAIAFGLINRAPGTPLQIRKNLWVCKDCHTSAKFISKIVRRAIMVRDANRFHHFEDGVCSCMDYW</sequence>
<dbReference type="PROSITE" id="PS51375">
    <property type="entry name" value="PPR"/>
    <property type="match status" value="10"/>
</dbReference>
<dbReference type="InterPro" id="IPR002885">
    <property type="entry name" value="PPR_rpt"/>
</dbReference>
<feature type="repeat" description="PPR" evidence="2">
    <location>
        <begin position="567"/>
        <end position="597"/>
    </location>
</feature>
<evidence type="ECO:0000256" key="2">
    <source>
        <dbReference type="PROSITE-ProRule" id="PRU00708"/>
    </source>
</evidence>
<dbReference type="InterPro" id="IPR046848">
    <property type="entry name" value="E_motif"/>
</dbReference>
<feature type="repeat" description="PPR" evidence="2">
    <location>
        <begin position="211"/>
        <end position="245"/>
    </location>
</feature>
<feature type="domain" description="DYW" evidence="3">
    <location>
        <begin position="813"/>
        <end position="905"/>
    </location>
</feature>
<evidence type="ECO:0000259" key="3">
    <source>
        <dbReference type="Pfam" id="PF14432"/>
    </source>
</evidence>
<keyword evidence="1" id="KW-0677">Repeat</keyword>